<dbReference type="InterPro" id="IPR004864">
    <property type="entry name" value="LEA_2"/>
</dbReference>
<reference evidence="8" key="1">
    <citation type="journal article" date="2013" name="Science">
        <title>The Amborella genome and the evolution of flowering plants.</title>
        <authorList>
            <consortium name="Amborella Genome Project"/>
        </authorList>
    </citation>
    <scope>NUCLEOTIDE SEQUENCE [LARGE SCALE GENOMIC DNA]</scope>
</reference>
<dbReference type="PANTHER" id="PTHR31234">
    <property type="entry name" value="LATE EMBRYOGENESIS ABUNDANT (LEA) HYDROXYPROLINE-RICH GLYCOPROTEIN FAMILY"/>
    <property type="match status" value="1"/>
</dbReference>
<keyword evidence="8" id="KW-1185">Reference proteome</keyword>
<feature type="domain" description="Late embryogenesis abundant protein LEA-2 subgroup" evidence="6">
    <location>
        <begin position="76"/>
        <end position="176"/>
    </location>
</feature>
<dbReference type="HOGENOM" id="CLU_051752_5_0_1"/>
<protein>
    <recommendedName>
        <fullName evidence="6">Late embryogenesis abundant protein LEA-2 subgroup domain-containing protein</fullName>
    </recommendedName>
</protein>
<keyword evidence="2 5" id="KW-0812">Transmembrane</keyword>
<dbReference type="EMBL" id="KI394169">
    <property type="protein sequence ID" value="ERN04757.1"/>
    <property type="molecule type" value="Genomic_DNA"/>
</dbReference>
<dbReference type="Proteomes" id="UP000017836">
    <property type="component" value="Unassembled WGS sequence"/>
</dbReference>
<evidence type="ECO:0000256" key="4">
    <source>
        <dbReference type="ARBA" id="ARBA00023136"/>
    </source>
</evidence>
<dbReference type="InterPro" id="IPR044839">
    <property type="entry name" value="NDR1-like"/>
</dbReference>
<name>W1P4G8_AMBTC</name>
<evidence type="ECO:0000313" key="8">
    <source>
        <dbReference type="Proteomes" id="UP000017836"/>
    </source>
</evidence>
<evidence type="ECO:0000256" key="2">
    <source>
        <dbReference type="ARBA" id="ARBA00022692"/>
    </source>
</evidence>
<dbReference type="Pfam" id="PF03168">
    <property type="entry name" value="LEA_2"/>
    <property type="match status" value="1"/>
</dbReference>
<accession>W1P4G8</accession>
<evidence type="ECO:0000256" key="1">
    <source>
        <dbReference type="ARBA" id="ARBA00004167"/>
    </source>
</evidence>
<dbReference type="OrthoDB" id="669838at2759"/>
<dbReference type="Gramene" id="ERN04757">
    <property type="protein sequence ID" value="ERN04757"/>
    <property type="gene ID" value="AMTR_s00140p00027980"/>
</dbReference>
<gene>
    <name evidence="7" type="ORF">AMTR_s00140p00027980</name>
</gene>
<evidence type="ECO:0000313" key="7">
    <source>
        <dbReference type="EMBL" id="ERN04757.1"/>
    </source>
</evidence>
<dbReference type="OMA" id="ISPFKQR"/>
<dbReference type="PANTHER" id="PTHR31234:SF39">
    <property type="entry name" value="HARPIN-INDUCED PROTEIN 1 CONTAINING PROTEIN, EXPRESSED"/>
    <property type="match status" value="1"/>
</dbReference>
<evidence type="ECO:0000259" key="6">
    <source>
        <dbReference type="Pfam" id="PF03168"/>
    </source>
</evidence>
<dbReference type="GO" id="GO:0016020">
    <property type="term" value="C:membrane"/>
    <property type="evidence" value="ECO:0007669"/>
    <property type="project" value="UniProtKB-SubCell"/>
</dbReference>
<proteinExistence type="predicted"/>
<evidence type="ECO:0000256" key="3">
    <source>
        <dbReference type="ARBA" id="ARBA00022989"/>
    </source>
</evidence>
<dbReference type="AlphaFoldDB" id="W1P4G8"/>
<keyword evidence="3 5" id="KW-1133">Transmembrane helix</keyword>
<keyword evidence="4 5" id="KW-0472">Membrane</keyword>
<dbReference type="KEGG" id="atr:18432920"/>
<dbReference type="GO" id="GO:0098542">
    <property type="term" value="P:defense response to other organism"/>
    <property type="evidence" value="ECO:0007669"/>
    <property type="project" value="InterPro"/>
</dbReference>
<organism evidence="7 8">
    <name type="scientific">Amborella trichopoda</name>
    <dbReference type="NCBI Taxonomy" id="13333"/>
    <lineage>
        <taxon>Eukaryota</taxon>
        <taxon>Viridiplantae</taxon>
        <taxon>Streptophyta</taxon>
        <taxon>Embryophyta</taxon>
        <taxon>Tracheophyta</taxon>
        <taxon>Spermatophyta</taxon>
        <taxon>Magnoliopsida</taxon>
        <taxon>Amborellales</taxon>
        <taxon>Amborellaceae</taxon>
        <taxon>Amborella</taxon>
    </lineage>
</organism>
<dbReference type="eggNOG" id="ENOG502RY5H">
    <property type="taxonomic scope" value="Eukaryota"/>
</dbReference>
<sequence length="198" mass="21963">MMPVDAGDKPRGGRGRMVRCCALALLAVVVALGISVLTVWLIIRPATLTYSLESASAQRFGLKHDRLNSSFDFVMRADNPNKRVSVYYDTLEVSVSFEGHTIAWGTISGFFQPQRNETEIRMQAGGEGVWVQDGTGRDLRLEKRSGQVELEVNVRGKVQFKVGKWKSRNYKLRVSCMSTVPVVASKAFQGSECNVDIC</sequence>
<comment type="subcellular location">
    <subcellularLocation>
        <location evidence="1">Membrane</location>
        <topology evidence="1">Single-pass membrane protein</topology>
    </subcellularLocation>
</comment>
<feature type="transmembrane region" description="Helical" evidence="5">
    <location>
        <begin position="21"/>
        <end position="43"/>
    </location>
</feature>
<evidence type="ECO:0000256" key="5">
    <source>
        <dbReference type="SAM" id="Phobius"/>
    </source>
</evidence>